<organism evidence="2 3">
    <name type="scientific">Aspergillus chevalieri</name>
    <name type="common">Eurotium chevalieri</name>
    <dbReference type="NCBI Taxonomy" id="182096"/>
    <lineage>
        <taxon>Eukaryota</taxon>
        <taxon>Fungi</taxon>
        <taxon>Dikarya</taxon>
        <taxon>Ascomycota</taxon>
        <taxon>Pezizomycotina</taxon>
        <taxon>Eurotiomycetes</taxon>
        <taxon>Eurotiomycetidae</taxon>
        <taxon>Eurotiales</taxon>
        <taxon>Aspergillaceae</taxon>
        <taxon>Aspergillus</taxon>
        <taxon>Aspergillus subgen. Aspergillus</taxon>
    </lineage>
</organism>
<reference evidence="2" key="1">
    <citation type="submission" date="2021-01" db="EMBL/GenBank/DDBJ databases">
        <authorList>
            <consortium name="Aspergillus chevalieri M1 genome sequencing consortium"/>
            <person name="Kazuki M."/>
            <person name="Futagami T."/>
        </authorList>
    </citation>
    <scope>NUCLEOTIDE SEQUENCE</scope>
    <source>
        <strain evidence="2">M1</strain>
    </source>
</reference>
<feature type="transmembrane region" description="Helical" evidence="1">
    <location>
        <begin position="68"/>
        <end position="90"/>
    </location>
</feature>
<evidence type="ECO:0000313" key="3">
    <source>
        <dbReference type="Proteomes" id="UP000637239"/>
    </source>
</evidence>
<keyword evidence="1" id="KW-0812">Transmembrane</keyword>
<dbReference type="AlphaFoldDB" id="A0A7R7VLY2"/>
<name>A0A7R7VLY2_ASPCH</name>
<reference evidence="2" key="2">
    <citation type="submission" date="2021-02" db="EMBL/GenBank/DDBJ databases">
        <title>Aspergillus chevalieri M1 genome sequence.</title>
        <authorList>
            <person name="Kadooka C."/>
            <person name="Mori K."/>
            <person name="Futagami T."/>
        </authorList>
    </citation>
    <scope>NUCLEOTIDE SEQUENCE</scope>
    <source>
        <strain evidence="2">M1</strain>
    </source>
</reference>
<dbReference type="EMBL" id="AP024418">
    <property type="protein sequence ID" value="BCR87117.1"/>
    <property type="molecule type" value="Genomic_DNA"/>
</dbReference>
<dbReference type="KEGG" id="ache:ACHE_31104A"/>
<keyword evidence="3" id="KW-1185">Reference proteome</keyword>
<proteinExistence type="predicted"/>
<dbReference type="Proteomes" id="UP000637239">
    <property type="component" value="Chromosome 3"/>
</dbReference>
<dbReference type="RefSeq" id="XP_043135639.1">
    <property type="nucleotide sequence ID" value="XM_043277796.1"/>
</dbReference>
<accession>A0A7R7VLY2</accession>
<gene>
    <name evidence="2" type="ORF">ACHE_31104A</name>
</gene>
<keyword evidence="1" id="KW-0472">Membrane</keyword>
<keyword evidence="1" id="KW-1133">Transmembrane helix</keyword>
<sequence>MFYTVNKLTHRPSTVSQIMRNNTPNEDHQTFYSLPHSPRTIFLSISCADTYILMNNLTKPVSPFMCHISSFICAASLSVILSSCAYAVVFDSETVYTTKRRVEGK</sequence>
<dbReference type="GeneID" id="66981476"/>
<evidence type="ECO:0000313" key="2">
    <source>
        <dbReference type="EMBL" id="BCR87117.1"/>
    </source>
</evidence>
<protein>
    <submittedName>
        <fullName evidence="2">Uncharacterized protein</fullName>
    </submittedName>
</protein>
<evidence type="ECO:0000256" key="1">
    <source>
        <dbReference type="SAM" id="Phobius"/>
    </source>
</evidence>